<keyword evidence="7" id="KW-0862">Zinc</keyword>
<feature type="compositionally biased region" description="Basic and acidic residues" evidence="13">
    <location>
        <begin position="305"/>
        <end position="320"/>
    </location>
</feature>
<reference evidence="15" key="1">
    <citation type="submission" date="2020-03" db="EMBL/GenBank/DDBJ databases">
        <authorList>
            <person name="Weist P."/>
        </authorList>
    </citation>
    <scope>NUCLEOTIDE SEQUENCE</scope>
</reference>
<keyword evidence="5" id="KW-0677">Repeat</keyword>
<evidence type="ECO:0000256" key="10">
    <source>
        <dbReference type="ARBA" id="ARBA00023163"/>
    </source>
</evidence>
<comment type="subcellular location">
    <subcellularLocation>
        <location evidence="2">Nucleus</location>
    </subcellularLocation>
</comment>
<dbReference type="PANTHER" id="PTHR47222">
    <property type="entry name" value="ZINC FINGER PROTEIN 532-RELATED"/>
    <property type="match status" value="1"/>
</dbReference>
<evidence type="ECO:0000256" key="12">
    <source>
        <dbReference type="PROSITE-ProRule" id="PRU00042"/>
    </source>
</evidence>
<evidence type="ECO:0000313" key="15">
    <source>
        <dbReference type="EMBL" id="CAB1459826.1"/>
    </source>
</evidence>
<feature type="region of interest" description="Disordered" evidence="13">
    <location>
        <begin position="16"/>
        <end position="412"/>
    </location>
</feature>
<evidence type="ECO:0000256" key="13">
    <source>
        <dbReference type="SAM" id="MobiDB-lite"/>
    </source>
</evidence>
<dbReference type="InterPro" id="IPR041697">
    <property type="entry name" value="Znf-C2H2_11"/>
</dbReference>
<keyword evidence="4" id="KW-0479">Metal-binding</keyword>
<dbReference type="Pfam" id="PF25412">
    <property type="entry name" value="zf-C2H2_ZNF592"/>
    <property type="match status" value="1"/>
</dbReference>
<comment type="function">
    <text evidence="1">May be involved in transcriptional regulation.</text>
</comment>
<feature type="domain" description="C2H2-type" evidence="14">
    <location>
        <begin position="930"/>
        <end position="957"/>
    </location>
</feature>
<evidence type="ECO:0000256" key="9">
    <source>
        <dbReference type="ARBA" id="ARBA00023125"/>
    </source>
</evidence>
<evidence type="ECO:0000256" key="11">
    <source>
        <dbReference type="ARBA" id="ARBA00023242"/>
    </source>
</evidence>
<dbReference type="InterPro" id="IPR057356">
    <property type="entry name" value="Znf-C2H2_ZNF592"/>
</dbReference>
<protein>
    <recommendedName>
        <fullName evidence="14">C2H2-type domain-containing protein</fullName>
    </recommendedName>
</protein>
<dbReference type="InterPro" id="IPR013087">
    <property type="entry name" value="Znf_C2H2_type"/>
</dbReference>
<feature type="compositionally biased region" description="Polar residues" evidence="13">
    <location>
        <begin position="189"/>
        <end position="201"/>
    </location>
</feature>
<keyword evidence="6 12" id="KW-0863">Zinc-finger</keyword>
<dbReference type="AlphaFoldDB" id="A0A9N7ZDA6"/>
<feature type="compositionally biased region" description="Polar residues" evidence="13">
    <location>
        <begin position="391"/>
        <end position="402"/>
    </location>
</feature>
<evidence type="ECO:0000256" key="4">
    <source>
        <dbReference type="ARBA" id="ARBA00022723"/>
    </source>
</evidence>
<dbReference type="GO" id="GO:0008270">
    <property type="term" value="F:zinc ion binding"/>
    <property type="evidence" value="ECO:0007669"/>
    <property type="project" value="UniProtKB-KW"/>
</dbReference>
<sequence length="1278" mass="139660">MGDMKTPDFDDLLAAFDIPDIDAKEAIQSSPEEQRDEGGTNDDGSPSCFPCSPASDSDRPLVSVIVKNTVRSESVEEEEKVSFNSQLVPKLTADPAAEPQMANGFKGSVPRDQGAWSLRPSTLNDDDDDDEGDRDKGAEVAPTHHTTDVMNSLKPLLFPQSLTSSSTPRSISPQRSPHSLQKEEACLLGNSSSSPLPQNGSIKVGFMHSDDYDSEPDLGSPLVIQESPESIMSSPPKFKMRSELLRSPLKPSRDISKPPNLSAKPKQLHEDKGHPRTPRSPTAAPQLQSTKDSLPSVITGSASVQEEKYPEHVIDERDSPESPPPSETGLVVPKSSSSPDLAKTPGLLVNPADAHHLEELMDIEPSSEEMPGRTEELSEKMAGDREKLNEETSGAGTSSEDTMSAFAAEKDSSPLRPLKVKIKMRTGSITRTVTGVAPMRSARVTSRAVEGSKPSPERLNTKTKRVLPQRAPPPAVAMLQDVSAATAQAASTVKQKSAVDTKPKASPTAVSITKTAALPSVSPLRVGAGGINLRSLGQKTLNSGMILTTPSPLTSQSGSKPASIVNNTGAIISKSQTNLVEAFNKILNNKNLLPCYKPDLSLPLPAEWGIPLPAQGYRCLECGDAFALEQSLARHYDRRSLRIEVTCNHCAKRLAFFNKCSLLLHAREHKEKGLIMQCSHLVMKTVTLEQMIGQHEPTAIGGLSPSLLPSSAAQSSSSSGLVLANPTLQSHKVVTNKKVEEVQHINNKCPECLTQFSSKEEVAEHFQEIKPGHTSPCSECSPPMLLPNSCSAAAHQRIHQSCAPHVCPECGGTAKQPRFQTHLDETCLHFARRIGYRCSSCQVVFGGLNSVKSHIQQAHCDMFHKCPSCPMAFKSAPSIQNHITAQHPTLTEGPAILIYKCVMCDTVFTHKPLLYVHFDMHLINQKVHVFKCPECTKLFSQRNSLLDHFKTHIKTPTLKQKQPLPPTASSRPQPAVKLESSDADEWKDEDKEEKVKTKRMKTPSGWKCFPCHANYTERDDYITHMAEQHGKKLKKFPCNKCESSFTTTSSMRRHIRDKHKVMNRGFRCQFCTEGKKTFSTRALLERHVQLRHKDKVGHDTLLGGRDDADSSSEQDSNLGARRRRRGAVKTEHNEESTDGMTPVKKLRSTSSAPAAHSLPDSEFRCAPCGFATDDQTSFLEHISQHKRSGAEGGGLQCLQCGACFTSTSSLSRHRFIIHKMKDSNTDNQQALSLHPAPSPGSSRNHDDKSSLDCSAPPSPSSQKEEEDTLACKVDKREL</sequence>
<dbReference type="PANTHER" id="PTHR47222:SF2">
    <property type="entry name" value="ZINC FINGER PROTEIN 687"/>
    <property type="match status" value="1"/>
</dbReference>
<proteinExistence type="inferred from homology"/>
<dbReference type="SUPFAM" id="SSF57667">
    <property type="entry name" value="beta-beta-alpha zinc fingers"/>
    <property type="match status" value="1"/>
</dbReference>
<keyword evidence="16" id="KW-1185">Reference proteome</keyword>
<feature type="domain" description="C2H2-type" evidence="14">
    <location>
        <begin position="617"/>
        <end position="635"/>
    </location>
</feature>
<comment type="caution">
    <text evidence="15">The sequence shown here is derived from an EMBL/GenBank/DDBJ whole genome shotgun (WGS) entry which is preliminary data.</text>
</comment>
<evidence type="ECO:0000256" key="7">
    <source>
        <dbReference type="ARBA" id="ARBA00022833"/>
    </source>
</evidence>
<keyword evidence="8" id="KW-0805">Transcription regulation</keyword>
<feature type="domain" description="C2H2-type" evidence="14">
    <location>
        <begin position="899"/>
        <end position="926"/>
    </location>
</feature>
<dbReference type="Gene3D" id="3.30.160.60">
    <property type="entry name" value="Classic Zinc Finger"/>
    <property type="match status" value="4"/>
</dbReference>
<keyword evidence="11" id="KW-0539">Nucleus</keyword>
<dbReference type="Proteomes" id="UP001153269">
    <property type="component" value="Unassembled WGS sequence"/>
</dbReference>
<evidence type="ECO:0000256" key="5">
    <source>
        <dbReference type="ARBA" id="ARBA00022737"/>
    </source>
</evidence>
<dbReference type="Pfam" id="PF00096">
    <property type="entry name" value="zf-C2H2"/>
    <property type="match status" value="2"/>
</dbReference>
<keyword evidence="9" id="KW-0238">DNA-binding</keyword>
<evidence type="ECO:0000256" key="3">
    <source>
        <dbReference type="ARBA" id="ARBA00006991"/>
    </source>
</evidence>
<gene>
    <name evidence="15" type="ORF">PLEPLA_LOCUS47663</name>
</gene>
<feature type="compositionally biased region" description="Low complexity" evidence="13">
    <location>
        <begin position="159"/>
        <end position="177"/>
    </location>
</feature>
<feature type="domain" description="C2H2-type" evidence="14">
    <location>
        <begin position="1195"/>
        <end position="1223"/>
    </location>
</feature>
<evidence type="ECO:0000256" key="8">
    <source>
        <dbReference type="ARBA" id="ARBA00023015"/>
    </source>
</evidence>
<evidence type="ECO:0000256" key="1">
    <source>
        <dbReference type="ARBA" id="ARBA00003767"/>
    </source>
</evidence>
<name>A0A9N7ZDA6_PLEPL</name>
<evidence type="ECO:0000259" key="14">
    <source>
        <dbReference type="PROSITE" id="PS50157"/>
    </source>
</evidence>
<dbReference type="InterPro" id="IPR045914">
    <property type="entry name" value="Zn532-like"/>
</dbReference>
<keyword evidence="10" id="KW-0804">Transcription</keyword>
<dbReference type="EMBL" id="CADEAL010004448">
    <property type="protein sequence ID" value="CAB1459826.1"/>
    <property type="molecule type" value="Genomic_DNA"/>
</dbReference>
<comment type="similarity">
    <text evidence="3">Belongs to the krueppel C2H2-type zinc-finger protein family.</text>
</comment>
<accession>A0A9N7ZDA6</accession>
<dbReference type="GO" id="GO:0003677">
    <property type="term" value="F:DNA binding"/>
    <property type="evidence" value="ECO:0007669"/>
    <property type="project" value="UniProtKB-KW"/>
</dbReference>
<feature type="region of interest" description="Disordered" evidence="13">
    <location>
        <begin position="956"/>
        <end position="997"/>
    </location>
</feature>
<feature type="compositionally biased region" description="Basic and acidic residues" evidence="13">
    <location>
        <begin position="370"/>
        <end position="390"/>
    </location>
</feature>
<dbReference type="PROSITE" id="PS00028">
    <property type="entry name" value="ZINC_FINGER_C2H2_1"/>
    <property type="match status" value="5"/>
</dbReference>
<evidence type="ECO:0000256" key="6">
    <source>
        <dbReference type="ARBA" id="ARBA00022771"/>
    </source>
</evidence>
<feature type="region of interest" description="Disordered" evidence="13">
    <location>
        <begin position="1098"/>
        <end position="1158"/>
    </location>
</feature>
<evidence type="ECO:0000256" key="2">
    <source>
        <dbReference type="ARBA" id="ARBA00004123"/>
    </source>
</evidence>
<dbReference type="Pfam" id="PF16622">
    <property type="entry name" value="zf-C2H2_11"/>
    <property type="match status" value="1"/>
</dbReference>
<feature type="region of interest" description="Disordered" evidence="13">
    <location>
        <begin position="1226"/>
        <end position="1278"/>
    </location>
</feature>
<feature type="compositionally biased region" description="Polar residues" evidence="13">
    <location>
        <begin position="279"/>
        <end position="304"/>
    </location>
</feature>
<evidence type="ECO:0000313" key="16">
    <source>
        <dbReference type="Proteomes" id="UP001153269"/>
    </source>
</evidence>
<dbReference type="InterPro" id="IPR036236">
    <property type="entry name" value="Znf_C2H2_sf"/>
</dbReference>
<organism evidence="15 16">
    <name type="scientific">Pleuronectes platessa</name>
    <name type="common">European plaice</name>
    <dbReference type="NCBI Taxonomy" id="8262"/>
    <lineage>
        <taxon>Eukaryota</taxon>
        <taxon>Metazoa</taxon>
        <taxon>Chordata</taxon>
        <taxon>Craniata</taxon>
        <taxon>Vertebrata</taxon>
        <taxon>Euteleostomi</taxon>
        <taxon>Actinopterygii</taxon>
        <taxon>Neopterygii</taxon>
        <taxon>Teleostei</taxon>
        <taxon>Neoteleostei</taxon>
        <taxon>Acanthomorphata</taxon>
        <taxon>Carangaria</taxon>
        <taxon>Pleuronectiformes</taxon>
        <taxon>Pleuronectoidei</taxon>
        <taxon>Pleuronectidae</taxon>
        <taxon>Pleuronectes</taxon>
    </lineage>
</organism>
<dbReference type="PROSITE" id="PS50157">
    <property type="entry name" value="ZINC_FINGER_C2H2_2"/>
    <property type="match status" value="5"/>
</dbReference>
<feature type="domain" description="C2H2-type" evidence="14">
    <location>
        <begin position="1036"/>
        <end position="1059"/>
    </location>
</feature>
<dbReference type="GO" id="GO:0005634">
    <property type="term" value="C:nucleus"/>
    <property type="evidence" value="ECO:0007669"/>
    <property type="project" value="UniProtKB-SubCell"/>
</dbReference>
<dbReference type="SMART" id="SM00355">
    <property type="entry name" value="ZnF_C2H2"/>
    <property type="match status" value="14"/>
</dbReference>